<keyword evidence="5" id="KW-0611">Plant defense</keyword>
<keyword evidence="3" id="KW-0677">Repeat</keyword>
<comment type="similarity">
    <text evidence="1">Belongs to the disease resistance NB-LRR family.</text>
</comment>
<dbReference type="OrthoDB" id="773208at2759"/>
<accession>A0A8S0V9P2</accession>
<protein>
    <submittedName>
        <fullName evidence="9">Disease resistance RPP13 1</fullName>
    </submittedName>
</protein>
<dbReference type="InterPro" id="IPR032675">
    <property type="entry name" value="LRR_dom_sf"/>
</dbReference>
<organism evidence="9 10">
    <name type="scientific">Olea europaea subsp. europaea</name>
    <dbReference type="NCBI Taxonomy" id="158383"/>
    <lineage>
        <taxon>Eukaryota</taxon>
        <taxon>Viridiplantae</taxon>
        <taxon>Streptophyta</taxon>
        <taxon>Embryophyta</taxon>
        <taxon>Tracheophyta</taxon>
        <taxon>Spermatophyta</taxon>
        <taxon>Magnoliopsida</taxon>
        <taxon>eudicotyledons</taxon>
        <taxon>Gunneridae</taxon>
        <taxon>Pentapetalae</taxon>
        <taxon>asterids</taxon>
        <taxon>lamiids</taxon>
        <taxon>Lamiales</taxon>
        <taxon>Oleaceae</taxon>
        <taxon>Oleeae</taxon>
        <taxon>Olea</taxon>
    </lineage>
</organism>
<comment type="caution">
    <text evidence="9">The sequence shown here is derived from an EMBL/GenBank/DDBJ whole genome shotgun (WGS) entry which is preliminary data.</text>
</comment>
<dbReference type="Gramene" id="OE9A046368T1">
    <property type="protein sequence ID" value="OE9A046368C1"/>
    <property type="gene ID" value="OE9A046368"/>
</dbReference>
<keyword evidence="2" id="KW-0433">Leucine-rich repeat</keyword>
<dbReference type="Proteomes" id="UP000594638">
    <property type="component" value="Unassembled WGS sequence"/>
</dbReference>
<dbReference type="Gene3D" id="3.80.10.10">
    <property type="entry name" value="Ribonuclease Inhibitor"/>
    <property type="match status" value="2"/>
</dbReference>
<proteinExistence type="inferred from homology"/>
<dbReference type="PANTHER" id="PTHR47186">
    <property type="entry name" value="LEUCINE-RICH REPEAT-CONTAINING PROTEIN 57"/>
    <property type="match status" value="1"/>
</dbReference>
<evidence type="ECO:0000256" key="5">
    <source>
        <dbReference type="ARBA" id="ARBA00022821"/>
    </source>
</evidence>
<keyword evidence="4" id="KW-0547">Nucleotide-binding</keyword>
<dbReference type="GO" id="GO:0006952">
    <property type="term" value="P:defense response"/>
    <property type="evidence" value="ECO:0007669"/>
    <property type="project" value="UniProtKB-KW"/>
</dbReference>
<feature type="domain" description="R13L1/DRL21-like LRR repeat region" evidence="8">
    <location>
        <begin position="292"/>
        <end position="418"/>
    </location>
</feature>
<evidence type="ECO:0000256" key="1">
    <source>
        <dbReference type="ARBA" id="ARBA00008894"/>
    </source>
</evidence>
<evidence type="ECO:0000256" key="6">
    <source>
        <dbReference type="ARBA" id="ARBA00022840"/>
    </source>
</evidence>
<evidence type="ECO:0000256" key="2">
    <source>
        <dbReference type="ARBA" id="ARBA00022614"/>
    </source>
</evidence>
<evidence type="ECO:0000259" key="7">
    <source>
        <dbReference type="Pfam" id="PF23559"/>
    </source>
</evidence>
<keyword evidence="10" id="KW-1185">Reference proteome</keyword>
<dbReference type="GO" id="GO:0005524">
    <property type="term" value="F:ATP binding"/>
    <property type="evidence" value="ECO:0007669"/>
    <property type="project" value="UniProtKB-KW"/>
</dbReference>
<reference evidence="9 10" key="1">
    <citation type="submission" date="2019-12" db="EMBL/GenBank/DDBJ databases">
        <authorList>
            <person name="Alioto T."/>
            <person name="Alioto T."/>
            <person name="Gomez Garrido J."/>
        </authorList>
    </citation>
    <scope>NUCLEOTIDE SEQUENCE [LARGE SCALE GENOMIC DNA]</scope>
</reference>
<dbReference type="Pfam" id="PF25019">
    <property type="entry name" value="LRR_R13L1-DRL21"/>
    <property type="match status" value="1"/>
</dbReference>
<evidence type="ECO:0000256" key="4">
    <source>
        <dbReference type="ARBA" id="ARBA00022741"/>
    </source>
</evidence>
<dbReference type="Gene3D" id="1.10.10.10">
    <property type="entry name" value="Winged helix-like DNA-binding domain superfamily/Winged helix DNA-binding domain"/>
    <property type="match status" value="1"/>
</dbReference>
<dbReference type="SUPFAM" id="SSF52058">
    <property type="entry name" value="L domain-like"/>
    <property type="match status" value="2"/>
</dbReference>
<gene>
    <name evidence="9" type="ORF">OLEA9_A046368</name>
</gene>
<dbReference type="PANTHER" id="PTHR47186:SF33">
    <property type="entry name" value="NB-ARC DOMAIN-CONTAINING PROTEIN"/>
    <property type="match status" value="1"/>
</dbReference>
<evidence type="ECO:0000259" key="8">
    <source>
        <dbReference type="Pfam" id="PF25019"/>
    </source>
</evidence>
<feature type="domain" description="Disease resistance protein winged helix" evidence="7">
    <location>
        <begin position="32"/>
        <end position="100"/>
    </location>
</feature>
<dbReference type="InterPro" id="IPR056789">
    <property type="entry name" value="LRR_R13L1-DRL21"/>
</dbReference>
<evidence type="ECO:0000313" key="9">
    <source>
        <dbReference type="EMBL" id="CAA3030275.1"/>
    </source>
</evidence>
<dbReference type="InterPro" id="IPR058922">
    <property type="entry name" value="WHD_DRP"/>
</dbReference>
<evidence type="ECO:0000256" key="3">
    <source>
        <dbReference type="ARBA" id="ARBA00022737"/>
    </source>
</evidence>
<dbReference type="EMBL" id="CACTIH010009362">
    <property type="protein sequence ID" value="CAA3030275.1"/>
    <property type="molecule type" value="Genomic_DNA"/>
</dbReference>
<dbReference type="InterPro" id="IPR036388">
    <property type="entry name" value="WH-like_DNA-bd_sf"/>
</dbReference>
<dbReference type="AlphaFoldDB" id="A0A8S0V9P2"/>
<sequence length="593" mass="68004">MAEEKGEILPALKLSYHYLPPQLKRCFAYCALFPKDYEFKKSQLVHLWMAEGFLQESKKDKLIEEVGSQYFDELLDGSFFQQSSAKASCFVMHNHFNDLAMSIAGDKCLRMDDTLQENLPCKISAKVRHLSFKHSRYETCHRFKFLDKVKKLRTFLPLPVMSFSGHLSQRSLNQVFTNACCLRVLSLNGHDIYELPDSIGDLRYLRYLGLAQTLLQWLPESVCALINLQVLILRCCCRLTKLPTSMENLINLRHLDISYTLELDEMPRGIAQLKSLRALTKMTTSKNNGMRLQELGNLSFLQGDISIEKLHNVVNVQEAMDARLMDKPSLNEISLAWSKDFNDSRNKILELDVLNALKPHENLSRLVIMSYGGDNFSNWIGDSAFLKLEKISFNFCKNCTTLPPLGQLPLLRDLCIQGIDQVKVIGAEFYGNRGHGELPFPSLINLTFDDMSNWEEWLGIEGVLELPKLRKLHIRGCSKLVRLPNLLLPSLCELWAAECHEVVLNRMQNLESLINLKLNKIFGLTSVIKPFVQFPFTLESFEVRQCDDLVTLWPSDNIARNLVNLRLMVIESCPQLLSLQEIDVLPDLRILYI</sequence>
<keyword evidence="6" id="KW-0067">ATP-binding</keyword>
<evidence type="ECO:0000313" key="10">
    <source>
        <dbReference type="Proteomes" id="UP000594638"/>
    </source>
</evidence>
<dbReference type="Pfam" id="PF23559">
    <property type="entry name" value="WHD_DRP"/>
    <property type="match status" value="1"/>
</dbReference>
<name>A0A8S0V9P2_OLEEU</name>
<dbReference type="FunFam" id="1.10.10.10:FF:000322">
    <property type="entry name" value="Probable disease resistance protein At1g63360"/>
    <property type="match status" value="1"/>
</dbReference>